<dbReference type="PANTHER" id="PTHR45947">
    <property type="entry name" value="SULFOQUINOVOSYL TRANSFERASE SQD2"/>
    <property type="match status" value="1"/>
</dbReference>
<dbReference type="InterPro" id="IPR050194">
    <property type="entry name" value="Glycosyltransferase_grp1"/>
</dbReference>
<dbReference type="AlphaFoldDB" id="A0A1C4ZEQ3"/>
<dbReference type="CDD" id="cd03801">
    <property type="entry name" value="GT4_PimA-like"/>
    <property type="match status" value="1"/>
</dbReference>
<protein>
    <submittedName>
        <fullName evidence="5">Glycosyltransferase involved in cell wall bisynthesis</fullName>
    </submittedName>
</protein>
<evidence type="ECO:0000256" key="2">
    <source>
        <dbReference type="ARBA" id="ARBA00022679"/>
    </source>
</evidence>
<evidence type="ECO:0000259" key="3">
    <source>
        <dbReference type="Pfam" id="PF00534"/>
    </source>
</evidence>
<reference evidence="6" key="1">
    <citation type="submission" date="2016-06" db="EMBL/GenBank/DDBJ databases">
        <authorList>
            <person name="Varghese N."/>
            <person name="Submissions Spin"/>
        </authorList>
    </citation>
    <scope>NUCLEOTIDE SEQUENCE [LARGE SCALE GENOMIC DNA]</scope>
    <source>
        <strain evidence="6">DSM 43168</strain>
    </source>
</reference>
<sequence length="409" mass="45690">MRIAVVNNFFPPRPGGSSHLSASLAARYVAAGHEVLVLTAAYQDAPAEEERDGYRVVRLPAMPMPQLGLSIDFDMAFALARPANLRRVRRLLDGFQPDVIHQHGQFFDLTWLSGWYARRNKIPVLLSVHTRLESPDPKYTALFKALDRFLVKPILRSYRPRYVIMDELCGAYCEQRYLATPDEFEYIPVAVEPSRFEAPPTRDVRAEYGIGDQPLIVSLGHVIPLRHRLPLIEALPTILDKHPQTKVMIVGRIYYDAFVKRAAELGVTDAIVTTGVVPPADVPSFFAAADIVTHDLQGAGFGTASLEAMAAGRATIGTITETNFPAVELRNWENFVLARPNDGPDLAEVVIRLLDDPQEREWIAKAQRELVHANFTLDVVARRHLEAFARMTGAPLPQLDPPRPEERPA</sequence>
<dbReference type="GO" id="GO:1901137">
    <property type="term" value="P:carbohydrate derivative biosynthetic process"/>
    <property type="evidence" value="ECO:0007669"/>
    <property type="project" value="UniProtKB-ARBA"/>
</dbReference>
<gene>
    <name evidence="5" type="ORF">GA0070563_10878</name>
</gene>
<dbReference type="RefSeq" id="WP_074475820.1">
    <property type="nucleotide sequence ID" value="NZ_CBDRIN010000040.1"/>
</dbReference>
<dbReference type="GO" id="GO:0016758">
    <property type="term" value="F:hexosyltransferase activity"/>
    <property type="evidence" value="ECO:0007669"/>
    <property type="project" value="TreeGrafter"/>
</dbReference>
<dbReference type="Pfam" id="PF13579">
    <property type="entry name" value="Glyco_trans_4_4"/>
    <property type="match status" value="1"/>
</dbReference>
<dbReference type="STRING" id="47853.TK50_11750"/>
<keyword evidence="1" id="KW-0328">Glycosyltransferase</keyword>
<feature type="domain" description="Glycosyltransferase subfamily 4-like N-terminal" evidence="4">
    <location>
        <begin position="15"/>
        <end position="154"/>
    </location>
</feature>
<keyword evidence="2 5" id="KW-0808">Transferase</keyword>
<dbReference type="EMBL" id="FMCT01000008">
    <property type="protein sequence ID" value="SCF31211.1"/>
    <property type="molecule type" value="Genomic_DNA"/>
</dbReference>
<evidence type="ECO:0000313" key="5">
    <source>
        <dbReference type="EMBL" id="SCF31211.1"/>
    </source>
</evidence>
<dbReference type="Pfam" id="PF00534">
    <property type="entry name" value="Glycos_transf_1"/>
    <property type="match status" value="1"/>
</dbReference>
<evidence type="ECO:0000256" key="1">
    <source>
        <dbReference type="ARBA" id="ARBA00022676"/>
    </source>
</evidence>
<dbReference type="PANTHER" id="PTHR45947:SF3">
    <property type="entry name" value="SULFOQUINOVOSYL TRANSFERASE SQD2"/>
    <property type="match status" value="1"/>
</dbReference>
<dbReference type="InterPro" id="IPR028098">
    <property type="entry name" value="Glyco_trans_4-like_N"/>
</dbReference>
<proteinExistence type="predicted"/>
<dbReference type="SUPFAM" id="SSF53756">
    <property type="entry name" value="UDP-Glycosyltransferase/glycogen phosphorylase"/>
    <property type="match status" value="1"/>
</dbReference>
<name>A0A1C4ZEQ3_9ACTN</name>
<evidence type="ECO:0000259" key="4">
    <source>
        <dbReference type="Pfam" id="PF13579"/>
    </source>
</evidence>
<keyword evidence="6" id="KW-1185">Reference proteome</keyword>
<dbReference type="InterPro" id="IPR001296">
    <property type="entry name" value="Glyco_trans_1"/>
</dbReference>
<evidence type="ECO:0000313" key="6">
    <source>
        <dbReference type="Proteomes" id="UP000183585"/>
    </source>
</evidence>
<dbReference type="Gene3D" id="3.40.50.2000">
    <property type="entry name" value="Glycogen Phosphorylase B"/>
    <property type="match status" value="2"/>
</dbReference>
<dbReference type="Proteomes" id="UP000183585">
    <property type="component" value="Unassembled WGS sequence"/>
</dbReference>
<organism evidence="5 6">
    <name type="scientific">Micromonospora carbonacea</name>
    <dbReference type="NCBI Taxonomy" id="47853"/>
    <lineage>
        <taxon>Bacteria</taxon>
        <taxon>Bacillati</taxon>
        <taxon>Actinomycetota</taxon>
        <taxon>Actinomycetes</taxon>
        <taxon>Micromonosporales</taxon>
        <taxon>Micromonosporaceae</taxon>
        <taxon>Micromonospora</taxon>
    </lineage>
</organism>
<accession>A0A1C4ZEQ3</accession>
<feature type="domain" description="Glycosyl transferase family 1" evidence="3">
    <location>
        <begin position="205"/>
        <end position="368"/>
    </location>
</feature>